<dbReference type="Proteomes" id="UP000805614">
    <property type="component" value="Unassembled WGS sequence"/>
</dbReference>
<reference evidence="1 2" key="1">
    <citation type="submission" date="2020-06" db="EMBL/GenBank/DDBJ databases">
        <title>Actinomadura xiongansis sp. nov., isolated from soil of Baiyangdian.</title>
        <authorList>
            <person name="Zhang X."/>
        </authorList>
    </citation>
    <scope>NUCLEOTIDE SEQUENCE [LARGE SCALE GENOMIC DNA]</scope>
    <source>
        <strain evidence="1 2">HBUM206468</strain>
    </source>
</reference>
<keyword evidence="2" id="KW-1185">Reference proteome</keyword>
<protein>
    <submittedName>
        <fullName evidence="1">Uncharacterized protein</fullName>
    </submittedName>
</protein>
<organism evidence="1 2">
    <name type="scientific">Actinomadura alba</name>
    <dbReference type="NCBI Taxonomy" id="406431"/>
    <lineage>
        <taxon>Bacteria</taxon>
        <taxon>Bacillati</taxon>
        <taxon>Actinomycetota</taxon>
        <taxon>Actinomycetes</taxon>
        <taxon>Streptosporangiales</taxon>
        <taxon>Thermomonosporaceae</taxon>
        <taxon>Actinomadura</taxon>
    </lineage>
</organism>
<accession>A0ABR7LSF3</accession>
<dbReference type="RefSeq" id="WP_187244779.1">
    <property type="nucleotide sequence ID" value="NZ_BAAAOK010000010.1"/>
</dbReference>
<sequence>MSEAIQTIESAAGTLALRSVEISLTYGGYLEGMPSRKLNDEHLRRQVERVRGLWRHIPVHLVEPVRTVADDREPHPRWGPMELMPPLECVGLFHGRPTPRAVGDWMYTALVVIWYQEIGDGVIHPTAMARLGHLPWAELARDFSYDDL</sequence>
<name>A0ABR7LSF3_9ACTN</name>
<proteinExistence type="predicted"/>
<gene>
    <name evidence="1" type="ORF">HKK74_20095</name>
</gene>
<evidence type="ECO:0000313" key="1">
    <source>
        <dbReference type="EMBL" id="MBC6467779.1"/>
    </source>
</evidence>
<dbReference type="EMBL" id="JABVEC010000014">
    <property type="protein sequence ID" value="MBC6467779.1"/>
    <property type="molecule type" value="Genomic_DNA"/>
</dbReference>
<evidence type="ECO:0000313" key="2">
    <source>
        <dbReference type="Proteomes" id="UP000805614"/>
    </source>
</evidence>
<comment type="caution">
    <text evidence="1">The sequence shown here is derived from an EMBL/GenBank/DDBJ whole genome shotgun (WGS) entry which is preliminary data.</text>
</comment>